<proteinExistence type="predicted"/>
<dbReference type="EMBL" id="JAOBTT010000002">
    <property type="protein sequence ID" value="MDZ7280076.1"/>
    <property type="molecule type" value="Genomic_DNA"/>
</dbReference>
<accession>A0ABU5LK10</accession>
<keyword evidence="2" id="KW-1185">Reference proteome</keyword>
<sequence length="68" mass="8373">MRDRIQRRVPEDRSRVELHEQWQITYWTITLQTTQDRLVRAVREVGSNIDNVRLWLDENPPPRRSLYN</sequence>
<evidence type="ECO:0000313" key="1">
    <source>
        <dbReference type="EMBL" id="MDZ7280076.1"/>
    </source>
</evidence>
<name>A0ABU5LK10_9GAMM</name>
<dbReference type="Proteomes" id="UP001288620">
    <property type="component" value="Unassembled WGS sequence"/>
</dbReference>
<dbReference type="InterPro" id="IPR022037">
    <property type="entry name" value="DUF3606"/>
</dbReference>
<evidence type="ECO:0000313" key="2">
    <source>
        <dbReference type="Proteomes" id="UP001288620"/>
    </source>
</evidence>
<gene>
    <name evidence="1" type="ORF">N4G40_17635</name>
</gene>
<comment type="caution">
    <text evidence="1">The sequence shown here is derived from an EMBL/GenBank/DDBJ whole genome shotgun (WGS) entry which is preliminary data.</text>
</comment>
<reference evidence="2" key="1">
    <citation type="submission" date="2023-07" db="EMBL/GenBank/DDBJ databases">
        <title>Structural and functional analysis of rice phyllospheric bacteria for their antimicrobial properties and defense elicitation against blast disease.</title>
        <authorList>
            <person name="Sahu K.P."/>
            <person name="Asharani P."/>
            <person name="Kumar M."/>
            <person name="Reddy B."/>
            <person name="Kumar A."/>
        </authorList>
    </citation>
    <scope>NUCLEOTIDE SEQUENCE [LARGE SCALE GENOMIC DNA]</scope>
    <source>
        <strain evidence="2">OsEp_Plm_30P10</strain>
    </source>
</reference>
<protein>
    <submittedName>
        <fullName evidence="1">DUF3606 domain-containing protein</fullName>
    </submittedName>
</protein>
<organism evidence="1 2">
    <name type="scientific">Pantoea eucrina</name>
    <dbReference type="NCBI Taxonomy" id="472693"/>
    <lineage>
        <taxon>Bacteria</taxon>
        <taxon>Pseudomonadati</taxon>
        <taxon>Pseudomonadota</taxon>
        <taxon>Gammaproteobacteria</taxon>
        <taxon>Enterobacterales</taxon>
        <taxon>Erwiniaceae</taxon>
        <taxon>Pantoea</taxon>
    </lineage>
</organism>
<dbReference type="RefSeq" id="WP_322543970.1">
    <property type="nucleotide sequence ID" value="NZ_JAOBTT010000002.1"/>
</dbReference>
<dbReference type="Pfam" id="PF12244">
    <property type="entry name" value="DUF3606"/>
    <property type="match status" value="1"/>
</dbReference>